<protein>
    <recommendedName>
        <fullName evidence="7">Methyl-accepting transducer domain-containing protein</fullName>
    </recommendedName>
</protein>
<dbReference type="GO" id="GO:0007165">
    <property type="term" value="P:signal transduction"/>
    <property type="evidence" value="ECO:0007669"/>
    <property type="project" value="UniProtKB-KW"/>
</dbReference>
<evidence type="ECO:0000256" key="4">
    <source>
        <dbReference type="PROSITE-ProRule" id="PRU00284"/>
    </source>
</evidence>
<dbReference type="SUPFAM" id="SSF58104">
    <property type="entry name" value="Methyl-accepting chemotaxis protein (MCP) signaling domain"/>
    <property type="match status" value="1"/>
</dbReference>
<feature type="transmembrane region" description="Helical" evidence="6">
    <location>
        <begin position="12"/>
        <end position="34"/>
    </location>
</feature>
<dbReference type="CDD" id="cd11386">
    <property type="entry name" value="MCP_signal"/>
    <property type="match status" value="1"/>
</dbReference>
<dbReference type="InterPro" id="IPR004089">
    <property type="entry name" value="MCPsignal_dom"/>
</dbReference>
<dbReference type="RefSeq" id="WP_044400740.1">
    <property type="nucleotide sequence ID" value="NZ_JXYQ01000059.1"/>
</dbReference>
<dbReference type="InterPro" id="IPR047347">
    <property type="entry name" value="YvaQ-like_sensor"/>
</dbReference>
<dbReference type="InterPro" id="IPR024478">
    <property type="entry name" value="HlyB_4HB_MCP"/>
</dbReference>
<organism evidence="8 9">
    <name type="scientific">Acidovorax temperans</name>
    <dbReference type="NCBI Taxonomy" id="80878"/>
    <lineage>
        <taxon>Bacteria</taxon>
        <taxon>Pseudomonadati</taxon>
        <taxon>Pseudomonadota</taxon>
        <taxon>Betaproteobacteria</taxon>
        <taxon>Burkholderiales</taxon>
        <taxon>Comamonadaceae</taxon>
        <taxon>Acidovorax</taxon>
    </lineage>
</organism>
<dbReference type="PANTHER" id="PTHR43531">
    <property type="entry name" value="PROTEIN ICFG"/>
    <property type="match status" value="1"/>
</dbReference>
<evidence type="ECO:0000313" key="8">
    <source>
        <dbReference type="EMBL" id="KJA09533.1"/>
    </source>
</evidence>
<feature type="region of interest" description="Disordered" evidence="5">
    <location>
        <begin position="292"/>
        <end position="331"/>
    </location>
</feature>
<dbReference type="Proteomes" id="UP000032566">
    <property type="component" value="Unassembled WGS sequence"/>
</dbReference>
<dbReference type="EMBL" id="JXYQ01000059">
    <property type="protein sequence ID" value="KJA09533.1"/>
    <property type="molecule type" value="Genomic_DNA"/>
</dbReference>
<feature type="domain" description="Methyl-accepting transducer" evidence="7">
    <location>
        <begin position="277"/>
        <end position="506"/>
    </location>
</feature>
<evidence type="ECO:0000313" key="9">
    <source>
        <dbReference type="Proteomes" id="UP000032566"/>
    </source>
</evidence>
<evidence type="ECO:0000256" key="1">
    <source>
        <dbReference type="ARBA" id="ARBA00004370"/>
    </source>
</evidence>
<dbReference type="Pfam" id="PF12729">
    <property type="entry name" value="4HB_MCP_1"/>
    <property type="match status" value="1"/>
</dbReference>
<dbReference type="Gene3D" id="1.10.287.950">
    <property type="entry name" value="Methyl-accepting chemotaxis protein"/>
    <property type="match status" value="1"/>
</dbReference>
<dbReference type="FunFam" id="1.10.287.950:FF:000001">
    <property type="entry name" value="Methyl-accepting chemotaxis sensory transducer"/>
    <property type="match status" value="1"/>
</dbReference>
<dbReference type="AlphaFoldDB" id="A0A0D7K8N9"/>
<gene>
    <name evidence="8" type="ORF">RP29_15930</name>
</gene>
<proteinExistence type="inferred from homology"/>
<comment type="similarity">
    <text evidence="3">Belongs to the methyl-accepting chemotaxis (MCP) protein family.</text>
</comment>
<dbReference type="GO" id="GO:0005886">
    <property type="term" value="C:plasma membrane"/>
    <property type="evidence" value="ECO:0007669"/>
    <property type="project" value="TreeGrafter"/>
</dbReference>
<dbReference type="SMART" id="SM00283">
    <property type="entry name" value="MA"/>
    <property type="match status" value="1"/>
</dbReference>
<keyword evidence="6" id="KW-1133">Transmembrane helix</keyword>
<evidence type="ECO:0000256" key="5">
    <source>
        <dbReference type="SAM" id="MobiDB-lite"/>
    </source>
</evidence>
<evidence type="ECO:0000259" key="7">
    <source>
        <dbReference type="PROSITE" id="PS50111"/>
    </source>
</evidence>
<feature type="transmembrane region" description="Helical" evidence="6">
    <location>
        <begin position="195"/>
        <end position="215"/>
    </location>
</feature>
<feature type="compositionally biased region" description="Low complexity" evidence="5">
    <location>
        <begin position="551"/>
        <end position="597"/>
    </location>
</feature>
<comment type="caution">
    <text evidence="8">The sequence shown here is derived from an EMBL/GenBank/DDBJ whole genome shotgun (WGS) entry which is preliminary data.</text>
</comment>
<reference evidence="8 9" key="1">
    <citation type="submission" date="2014-12" db="EMBL/GenBank/DDBJ databases">
        <title>Isolation of bacteria from lake water.</title>
        <authorList>
            <person name="Sheng K.-Y."/>
            <person name="Chin P.-S."/>
            <person name="Chan K.-G."/>
            <person name="Tan G.S."/>
        </authorList>
    </citation>
    <scope>NUCLEOTIDE SEQUENCE [LARGE SCALE GENOMIC DNA]</scope>
    <source>
        <strain evidence="8 9">KY4</strain>
    </source>
</reference>
<evidence type="ECO:0000256" key="3">
    <source>
        <dbReference type="ARBA" id="ARBA00029447"/>
    </source>
</evidence>
<dbReference type="STRING" id="80878.RP29_15930"/>
<name>A0A0D7K8N9_9BURK</name>
<dbReference type="GO" id="GO:0006935">
    <property type="term" value="P:chemotaxis"/>
    <property type="evidence" value="ECO:0007669"/>
    <property type="project" value="TreeGrafter"/>
</dbReference>
<dbReference type="InterPro" id="IPR051310">
    <property type="entry name" value="MCP_chemotaxis"/>
</dbReference>
<keyword evidence="6" id="KW-0472">Membrane</keyword>
<accession>A0A0D7K8N9</accession>
<feature type="region of interest" description="Disordered" evidence="5">
    <location>
        <begin position="551"/>
        <end position="606"/>
    </location>
</feature>
<keyword evidence="6" id="KW-0812">Transmembrane</keyword>
<comment type="subcellular location">
    <subcellularLocation>
        <location evidence="1">Membrane</location>
    </subcellularLocation>
</comment>
<dbReference type="OrthoDB" id="5441488at2"/>
<dbReference type="CDD" id="cd19411">
    <property type="entry name" value="MCP2201-like_sensor"/>
    <property type="match status" value="1"/>
</dbReference>
<keyword evidence="4" id="KW-0807">Transducer</keyword>
<sequence length="606" mass="62855">MNFHHLSLTRKLTIAFSILVAIIIGVSTLSVVSLSESQRDFDSFVSDEFSRGGLARDVHAATSARAIAARNLIILNSPEDIQAETTAVKAAHDRVQERLGMLKKAVASTPGVSSEERALLDKIDQLEARYGPVALDIVAKALAGQKDEAIARMNAECQPLLKQLISTTTEYSRLIAASGAQKIEKSAERFSAKRLILILCSLGAVVAAIVLATLIHRSLMRSLGADPIALRAAARRVASGNLGPVPGAATAPDNSVLASLGDLQTALADIVSRVRASATSIEAGSLEIASGNTDLSHRTEQQASNLQQSASSMEEMTATVKQNADTAQQASQLAAEARAAAEHGGTVVHQVVTTMNEITTSSRKISDIISVIDGIAFQTNILALNAAVEAARAGEQGRGFAVVAGEVRTLAQRSAQAAKEIKGLIEASVETVETGSSLVNTAGSAMTEIVDEVTRVADLISQISAATREQSSGISHIGSAVAQLDQSTQQNAALVEQMAAAASSLNQQAHGLVEAVAVFQMDEQHSRAMQAAAAQHRPAPKPVAAPARPAAVAPPVRKALARTGAATPPTPAARAIAAPTSTSAPKAKAARAPAAAPQSDSDWESF</sequence>
<dbReference type="PANTHER" id="PTHR43531:SF14">
    <property type="entry name" value="METHYL-ACCEPTING CHEMOTAXIS PROTEIN I-RELATED"/>
    <property type="match status" value="1"/>
</dbReference>
<dbReference type="PATRIC" id="fig|80878.5.peg.3096"/>
<keyword evidence="2" id="KW-0488">Methylation</keyword>
<evidence type="ECO:0000256" key="6">
    <source>
        <dbReference type="SAM" id="Phobius"/>
    </source>
</evidence>
<keyword evidence="9" id="KW-1185">Reference proteome</keyword>
<dbReference type="Pfam" id="PF00015">
    <property type="entry name" value="MCPsignal"/>
    <property type="match status" value="1"/>
</dbReference>
<dbReference type="GO" id="GO:0004888">
    <property type="term" value="F:transmembrane signaling receptor activity"/>
    <property type="evidence" value="ECO:0007669"/>
    <property type="project" value="TreeGrafter"/>
</dbReference>
<evidence type="ECO:0000256" key="2">
    <source>
        <dbReference type="ARBA" id="ARBA00022481"/>
    </source>
</evidence>
<dbReference type="PROSITE" id="PS50111">
    <property type="entry name" value="CHEMOTAXIS_TRANSDUC_2"/>
    <property type="match status" value="1"/>
</dbReference>
<feature type="compositionally biased region" description="Low complexity" evidence="5">
    <location>
        <begin position="301"/>
        <end position="312"/>
    </location>
</feature>